<feature type="non-terminal residue" evidence="1">
    <location>
        <position position="65"/>
    </location>
</feature>
<keyword evidence="2" id="KW-1185">Reference proteome</keyword>
<name>A0A8J4TUM7_CLAMG</name>
<reference evidence="1" key="1">
    <citation type="submission" date="2020-07" db="EMBL/GenBank/DDBJ databases">
        <title>Clarias magur genome sequencing, assembly and annotation.</title>
        <authorList>
            <person name="Kushwaha B."/>
            <person name="Kumar R."/>
            <person name="Das P."/>
            <person name="Joshi C.G."/>
            <person name="Kumar D."/>
            <person name="Nagpure N.S."/>
            <person name="Pandey M."/>
            <person name="Agarwal S."/>
            <person name="Srivastava S."/>
            <person name="Singh M."/>
            <person name="Sahoo L."/>
            <person name="Jayasankar P."/>
            <person name="Meher P.K."/>
            <person name="Koringa P.G."/>
            <person name="Iquebal M.A."/>
            <person name="Das S.P."/>
            <person name="Bit A."/>
            <person name="Patnaik S."/>
            <person name="Patel N."/>
            <person name="Shah T.M."/>
            <person name="Hinsu A."/>
            <person name="Jena J.K."/>
        </authorList>
    </citation>
    <scope>NUCLEOTIDE SEQUENCE</scope>
    <source>
        <strain evidence="1">CIFAMagur01</strain>
        <tissue evidence="1">Testis</tissue>
    </source>
</reference>
<dbReference type="OrthoDB" id="8894922at2759"/>
<sequence>TMQSSLNVNVLLKVTTCKKNDKNAYNHRPECDTQKEKTPLIDCLVCKTTSDTELVHCAIKKEVIS</sequence>
<evidence type="ECO:0000313" key="2">
    <source>
        <dbReference type="Proteomes" id="UP000727407"/>
    </source>
</evidence>
<dbReference type="Proteomes" id="UP000727407">
    <property type="component" value="Unassembled WGS sequence"/>
</dbReference>
<feature type="non-terminal residue" evidence="1">
    <location>
        <position position="1"/>
    </location>
</feature>
<protein>
    <submittedName>
        <fullName evidence="1">Cystatin-like protein</fullName>
    </submittedName>
</protein>
<gene>
    <name evidence="1" type="primary">m1gl27</name>
    <name evidence="1" type="ORF">DAT39_006202</name>
</gene>
<evidence type="ECO:0000313" key="1">
    <source>
        <dbReference type="EMBL" id="KAF5904106.1"/>
    </source>
</evidence>
<accession>A0A8J4TUM7</accession>
<organism evidence="1 2">
    <name type="scientific">Clarias magur</name>
    <name type="common">Asian catfish</name>
    <name type="synonym">Macropteronotus magur</name>
    <dbReference type="NCBI Taxonomy" id="1594786"/>
    <lineage>
        <taxon>Eukaryota</taxon>
        <taxon>Metazoa</taxon>
        <taxon>Chordata</taxon>
        <taxon>Craniata</taxon>
        <taxon>Vertebrata</taxon>
        <taxon>Euteleostomi</taxon>
        <taxon>Actinopterygii</taxon>
        <taxon>Neopterygii</taxon>
        <taxon>Teleostei</taxon>
        <taxon>Ostariophysi</taxon>
        <taxon>Siluriformes</taxon>
        <taxon>Clariidae</taxon>
        <taxon>Clarias</taxon>
    </lineage>
</organism>
<proteinExistence type="predicted"/>
<comment type="caution">
    <text evidence="1">The sequence shown here is derived from an EMBL/GenBank/DDBJ whole genome shotgun (WGS) entry which is preliminary data.</text>
</comment>
<dbReference type="AlphaFoldDB" id="A0A8J4TUM7"/>
<dbReference type="EMBL" id="QNUK01000063">
    <property type="protein sequence ID" value="KAF5904106.1"/>
    <property type="molecule type" value="Genomic_DNA"/>
</dbReference>